<keyword evidence="3" id="KW-1185">Reference proteome</keyword>
<comment type="caution">
    <text evidence="2">The sequence shown here is derived from an EMBL/GenBank/DDBJ whole genome shotgun (WGS) entry which is preliminary data.</text>
</comment>
<dbReference type="EMBL" id="JAPQKO010000002">
    <property type="protein sequence ID" value="KAJ5180565.1"/>
    <property type="molecule type" value="Genomic_DNA"/>
</dbReference>
<dbReference type="PANTHER" id="PTHR38887">
    <property type="entry name" value="CHROMOSOME 21, WHOLE GENOME SHOTGUN SEQUENCE"/>
    <property type="match status" value="1"/>
</dbReference>
<sequence length="293" mass="31490">MAGEKSKTTYDQLGYYSEESPAPALDTDAAEPPPYTPTQDPAEGSSSRAPAAPPGEKPIAIPAIGPAKASPFLRAYAPILHNYKLPKDSFLSFLDQLNDVMGTSPPMQVIDAAGGILQSVPLFPIQWIGSAVSGIANMGGQGISKSRSDSAIRQANKEIFGPRGLKVEIAKLDALAHIGQIPILDSQGKINKQAPLMQELNALSNDSADEAQELDLQQRRLRVLQPWIAALEVEVLPWTSKSRLTRFNAALKKRNNPDAGESQRGKEPSDAGEDTGFRKCLWLVIRGVGDGEK</sequence>
<reference evidence="2" key="2">
    <citation type="journal article" date="2023" name="IMA Fungus">
        <title>Comparative genomic study of the Penicillium genus elucidates a diverse pangenome and 15 lateral gene transfer events.</title>
        <authorList>
            <person name="Petersen C."/>
            <person name="Sorensen T."/>
            <person name="Nielsen M.R."/>
            <person name="Sondergaard T.E."/>
            <person name="Sorensen J.L."/>
            <person name="Fitzpatrick D.A."/>
            <person name="Frisvad J.C."/>
            <person name="Nielsen K.L."/>
        </authorList>
    </citation>
    <scope>NUCLEOTIDE SEQUENCE</scope>
    <source>
        <strain evidence="2">IBT 21917</strain>
    </source>
</reference>
<name>A0A9W9LWW5_9EURO</name>
<dbReference type="InterPro" id="IPR053221">
    <property type="entry name" value="Burnettramic_acid_biosynth"/>
</dbReference>
<dbReference type="Proteomes" id="UP001146351">
    <property type="component" value="Unassembled WGS sequence"/>
</dbReference>
<evidence type="ECO:0000256" key="1">
    <source>
        <dbReference type="SAM" id="MobiDB-lite"/>
    </source>
</evidence>
<evidence type="ECO:0000313" key="3">
    <source>
        <dbReference type="Proteomes" id="UP001146351"/>
    </source>
</evidence>
<accession>A0A9W9LWW5</accession>
<feature type="region of interest" description="Disordered" evidence="1">
    <location>
        <begin position="1"/>
        <end position="61"/>
    </location>
</feature>
<feature type="region of interest" description="Disordered" evidence="1">
    <location>
        <begin position="254"/>
        <end position="274"/>
    </location>
</feature>
<reference evidence="2" key="1">
    <citation type="submission" date="2022-11" db="EMBL/GenBank/DDBJ databases">
        <authorList>
            <person name="Petersen C."/>
        </authorList>
    </citation>
    <scope>NUCLEOTIDE SEQUENCE</scope>
    <source>
        <strain evidence="2">IBT 21917</strain>
    </source>
</reference>
<organism evidence="2 3">
    <name type="scientific">Penicillium capsulatum</name>
    <dbReference type="NCBI Taxonomy" id="69766"/>
    <lineage>
        <taxon>Eukaryota</taxon>
        <taxon>Fungi</taxon>
        <taxon>Dikarya</taxon>
        <taxon>Ascomycota</taxon>
        <taxon>Pezizomycotina</taxon>
        <taxon>Eurotiomycetes</taxon>
        <taxon>Eurotiomycetidae</taxon>
        <taxon>Eurotiales</taxon>
        <taxon>Aspergillaceae</taxon>
        <taxon>Penicillium</taxon>
    </lineage>
</organism>
<evidence type="ECO:0000313" key="2">
    <source>
        <dbReference type="EMBL" id="KAJ5180565.1"/>
    </source>
</evidence>
<dbReference type="OrthoDB" id="3068835at2759"/>
<gene>
    <name evidence="2" type="ORF">N7492_003775</name>
</gene>
<proteinExistence type="predicted"/>
<dbReference type="AlphaFoldDB" id="A0A9W9LWW5"/>
<protein>
    <submittedName>
        <fullName evidence="2">Uncharacterized protein</fullName>
    </submittedName>
</protein>
<dbReference type="PANTHER" id="PTHR38887:SF1">
    <property type="entry name" value="RAS MODIFICATION PROTEIN ERF4"/>
    <property type="match status" value="1"/>
</dbReference>